<reference evidence="2 3" key="1">
    <citation type="journal article" date="2011" name="Stand. Genomic Sci.">
        <title>Complete genome sequence of Syntrophobotulus glycolicus type strain (FlGlyR).</title>
        <authorList>
            <person name="Han C."/>
            <person name="Mwirichia R."/>
            <person name="Chertkov O."/>
            <person name="Held B."/>
            <person name="Lapidus A."/>
            <person name="Nolan M."/>
            <person name="Lucas S."/>
            <person name="Hammon N."/>
            <person name="Deshpande S."/>
            <person name="Cheng J.F."/>
            <person name="Tapia R."/>
            <person name="Goodwin L."/>
            <person name="Pitluck S."/>
            <person name="Huntemann M."/>
            <person name="Liolios K."/>
            <person name="Ivanova N."/>
            <person name="Pagani I."/>
            <person name="Mavromatis K."/>
            <person name="Ovchinikova G."/>
            <person name="Pati A."/>
            <person name="Chen A."/>
            <person name="Palaniappan K."/>
            <person name="Land M."/>
            <person name="Hauser L."/>
            <person name="Brambilla E.M."/>
            <person name="Rohde M."/>
            <person name="Spring S."/>
            <person name="Sikorski J."/>
            <person name="Goker M."/>
            <person name="Woyke T."/>
            <person name="Bristow J."/>
            <person name="Eisen J.A."/>
            <person name="Markowitz V."/>
            <person name="Hugenholtz P."/>
            <person name="Kyrpides N.C."/>
            <person name="Klenk H.P."/>
            <person name="Detter J.C."/>
        </authorList>
    </citation>
    <scope>NUCLEOTIDE SEQUENCE [LARGE SCALE GENOMIC DNA]</scope>
    <source>
        <strain evidence="3">DSM 8271 / FlGlyR</strain>
    </source>
</reference>
<dbReference type="EMBL" id="CP002547">
    <property type="protein sequence ID" value="ADY56827.1"/>
    <property type="molecule type" value="Genomic_DNA"/>
</dbReference>
<dbReference type="STRING" id="645991.Sgly_2544"/>
<feature type="domain" description="Rhodanese" evidence="1">
    <location>
        <begin position="140"/>
        <end position="227"/>
    </location>
</feature>
<dbReference type="RefSeq" id="WP_013625692.1">
    <property type="nucleotide sequence ID" value="NC_015172.1"/>
</dbReference>
<reference evidence="3" key="2">
    <citation type="submission" date="2011-02" db="EMBL/GenBank/DDBJ databases">
        <title>The complete genome of Syntrophobotulus glycolicus DSM 8271.</title>
        <authorList>
            <person name="Lucas S."/>
            <person name="Copeland A."/>
            <person name="Lapidus A."/>
            <person name="Bruce D."/>
            <person name="Goodwin L."/>
            <person name="Pitluck S."/>
            <person name="Kyrpides N."/>
            <person name="Mavromatis K."/>
            <person name="Pagani I."/>
            <person name="Ivanova N."/>
            <person name="Mikhailova N."/>
            <person name="Chertkov O."/>
            <person name="Held B."/>
            <person name="Detter J.C."/>
            <person name="Tapia R."/>
            <person name="Han C."/>
            <person name="Land M."/>
            <person name="Hauser L."/>
            <person name="Markowitz V."/>
            <person name="Cheng J.-F."/>
            <person name="Hugenholtz P."/>
            <person name="Woyke T."/>
            <person name="Wu D."/>
            <person name="Spring S."/>
            <person name="Schroeder M."/>
            <person name="Brambilla E."/>
            <person name="Klenk H.-P."/>
            <person name="Eisen J.A."/>
        </authorList>
    </citation>
    <scope>NUCLEOTIDE SEQUENCE [LARGE SCALE GENOMIC DNA]</scope>
    <source>
        <strain evidence="3">DSM 8271 / FlGlyR</strain>
    </source>
</reference>
<dbReference type="GO" id="GO:0004792">
    <property type="term" value="F:thiosulfate-cyanide sulfurtransferase activity"/>
    <property type="evidence" value="ECO:0007669"/>
    <property type="project" value="TreeGrafter"/>
</dbReference>
<sequence>MAKSISPAQLNNLLESDELFALIDVRERCEYERGHIFGAAIISRRSLERKILQSVPNKEIKTVIYSGDGNRALCAANTLEKGGYTNVYVLAGGLDGWKSAGFPEVKGLHVPSKAFGEIVGEIWQDVTPISPEELHAYLTRYTVIEVRPAEEVNQTGSIPGAVNIPGVELFAAISDYMERGKKVVLTCAGRTRGFIASATVKKLGLGEVLDLTNGTLGWVLAGYELQKEMPAASVPSSHSRNKAELAAQKLAQANHIPLISPEGLKFRQENSDKNPLYVIDTRTKNEYEAGHIADSLSYPGGQAIQNAEDAVPVRGADIVLVSDGETRSAITAYWYIKMGFPHVFVLKDGLDGWKERGYRLERGSPPNRYLDDERDRGSVELLGVEAARESLSGKNPPLLIDVSYGRDFAAGHIQESRWIPRGRLEERISTAVPEKATSILLTAADPIEAVFAAVALSELGYGNVKVIEGGCAAWAAKGYSLEEGSAGFDLDDWHIPLSEYGKKEAKEYFAWEESLVHDNKYMAHFQRLNII</sequence>
<dbReference type="Proteomes" id="UP000007488">
    <property type="component" value="Chromosome"/>
</dbReference>
<dbReference type="eggNOG" id="COG0607">
    <property type="taxonomic scope" value="Bacteria"/>
</dbReference>
<feature type="domain" description="Rhodanese" evidence="1">
    <location>
        <begin position="393"/>
        <end position="483"/>
    </location>
</feature>
<dbReference type="Pfam" id="PF00581">
    <property type="entry name" value="Rhodanese"/>
    <property type="match status" value="4"/>
</dbReference>
<accession>F0SW43</accession>
<dbReference type="InterPro" id="IPR001763">
    <property type="entry name" value="Rhodanese-like_dom"/>
</dbReference>
<feature type="domain" description="Rhodanese" evidence="1">
    <location>
        <begin position="16"/>
        <end position="106"/>
    </location>
</feature>
<feature type="domain" description="Rhodanese" evidence="1">
    <location>
        <begin position="272"/>
        <end position="362"/>
    </location>
</feature>
<evidence type="ECO:0000313" key="3">
    <source>
        <dbReference type="Proteomes" id="UP000007488"/>
    </source>
</evidence>
<dbReference type="SUPFAM" id="SSF52821">
    <property type="entry name" value="Rhodanese/Cell cycle control phosphatase"/>
    <property type="match status" value="4"/>
</dbReference>
<dbReference type="SMART" id="SM00450">
    <property type="entry name" value="RHOD"/>
    <property type="match status" value="4"/>
</dbReference>
<dbReference type="Gene3D" id="3.40.250.10">
    <property type="entry name" value="Rhodanese-like domain"/>
    <property type="match status" value="4"/>
</dbReference>
<dbReference type="AlphaFoldDB" id="F0SW43"/>
<dbReference type="HOGENOM" id="CLU_024972_1_0_9"/>
<organism evidence="2 3">
    <name type="scientific">Syntrophobotulus glycolicus (strain DSM 8271 / FlGlyR)</name>
    <dbReference type="NCBI Taxonomy" id="645991"/>
    <lineage>
        <taxon>Bacteria</taxon>
        <taxon>Bacillati</taxon>
        <taxon>Bacillota</taxon>
        <taxon>Clostridia</taxon>
        <taxon>Eubacteriales</taxon>
        <taxon>Desulfitobacteriaceae</taxon>
        <taxon>Syntrophobotulus</taxon>
    </lineage>
</organism>
<dbReference type="PROSITE" id="PS50206">
    <property type="entry name" value="RHODANESE_3"/>
    <property type="match status" value="4"/>
</dbReference>
<protein>
    <submittedName>
        <fullName evidence="2">Rhodanese-like protein</fullName>
    </submittedName>
</protein>
<evidence type="ECO:0000259" key="1">
    <source>
        <dbReference type="PROSITE" id="PS50206"/>
    </source>
</evidence>
<dbReference type="KEGG" id="sgy:Sgly_2544"/>
<name>F0SW43_SYNGF</name>
<dbReference type="PANTHER" id="PTHR44086">
    <property type="entry name" value="THIOSULFATE SULFURTRANSFERASE RDL2, MITOCHONDRIAL-RELATED"/>
    <property type="match status" value="1"/>
</dbReference>
<dbReference type="OrthoDB" id="9800872at2"/>
<dbReference type="CDD" id="cd00158">
    <property type="entry name" value="RHOD"/>
    <property type="match status" value="1"/>
</dbReference>
<proteinExistence type="predicted"/>
<gene>
    <name evidence="2" type="ordered locus">Sgly_2544</name>
</gene>
<dbReference type="InterPro" id="IPR036873">
    <property type="entry name" value="Rhodanese-like_dom_sf"/>
</dbReference>
<evidence type="ECO:0000313" key="2">
    <source>
        <dbReference type="EMBL" id="ADY56827.1"/>
    </source>
</evidence>
<dbReference type="PANTHER" id="PTHR44086:SF10">
    <property type="entry name" value="THIOSULFATE SULFURTRANSFERASE_RHODANESE-LIKE DOMAIN-CONTAINING PROTEIN 3"/>
    <property type="match status" value="1"/>
</dbReference>
<keyword evidence="3" id="KW-1185">Reference proteome</keyword>
<dbReference type="eggNOG" id="COG2897">
    <property type="taxonomic scope" value="Bacteria"/>
</dbReference>